<evidence type="ECO:0000256" key="4">
    <source>
        <dbReference type="ARBA" id="ARBA00022630"/>
    </source>
</evidence>
<proteinExistence type="predicted"/>
<evidence type="ECO:0000256" key="2">
    <source>
        <dbReference type="ARBA" id="ARBA00003125"/>
    </source>
</evidence>
<gene>
    <name evidence="9" type="ORF">HNO51_15975</name>
</gene>
<keyword evidence="6" id="KW-0665">Pyrimidine biosynthesis</keyword>
<dbReference type="PROSITE" id="PS00912">
    <property type="entry name" value="DHODEHASE_2"/>
    <property type="match status" value="1"/>
</dbReference>
<keyword evidence="10" id="KW-1185">Reference proteome</keyword>
<dbReference type="Gene3D" id="3.20.20.70">
    <property type="entry name" value="Aldolase class I"/>
    <property type="match status" value="2"/>
</dbReference>
<name>A0ABX7W782_9GAMM</name>
<evidence type="ECO:0000256" key="1">
    <source>
        <dbReference type="ARBA" id="ARBA00001917"/>
    </source>
</evidence>
<keyword evidence="5" id="KW-0288">FMN</keyword>
<dbReference type="InterPro" id="IPR001295">
    <property type="entry name" value="Dihydroorotate_DH_CS"/>
</dbReference>
<evidence type="ECO:0000259" key="8">
    <source>
        <dbReference type="Pfam" id="PF01180"/>
    </source>
</evidence>
<comment type="function">
    <text evidence="2">Catalyzes the conversion of dihydroorotate to orotate with quinone as electron acceptor.</text>
</comment>
<dbReference type="PANTHER" id="PTHR48109">
    <property type="entry name" value="DIHYDROOROTATE DEHYDROGENASE (QUINONE), MITOCHONDRIAL-RELATED"/>
    <property type="match status" value="1"/>
</dbReference>
<dbReference type="Proteomes" id="UP000671868">
    <property type="component" value="Chromosome"/>
</dbReference>
<evidence type="ECO:0000313" key="10">
    <source>
        <dbReference type="Proteomes" id="UP000671868"/>
    </source>
</evidence>
<dbReference type="GO" id="GO:0008483">
    <property type="term" value="F:transaminase activity"/>
    <property type="evidence" value="ECO:0007669"/>
    <property type="project" value="UniProtKB-KW"/>
</dbReference>
<dbReference type="InterPro" id="IPR050074">
    <property type="entry name" value="DHO_dehydrogenase"/>
</dbReference>
<evidence type="ECO:0000256" key="7">
    <source>
        <dbReference type="ARBA" id="ARBA00023002"/>
    </source>
</evidence>
<dbReference type="InterPro" id="IPR005720">
    <property type="entry name" value="Dihydroorotate_DH_cat"/>
</dbReference>
<accession>A0ABX7W782</accession>
<organism evidence="9 10">
    <name type="scientific">Billgrantia sulfidoxydans</name>
    <dbReference type="NCBI Taxonomy" id="2733484"/>
    <lineage>
        <taxon>Bacteria</taxon>
        <taxon>Pseudomonadati</taxon>
        <taxon>Pseudomonadota</taxon>
        <taxon>Gammaproteobacteria</taxon>
        <taxon>Oceanospirillales</taxon>
        <taxon>Halomonadaceae</taxon>
        <taxon>Billgrantia</taxon>
    </lineage>
</organism>
<protein>
    <submittedName>
        <fullName evidence="9">Phosphoserine aminotransferase</fullName>
    </submittedName>
</protein>
<comment type="pathway">
    <text evidence="3">Pyrimidine metabolism; UMP biosynthesis via de novo pathway.</text>
</comment>
<evidence type="ECO:0000256" key="6">
    <source>
        <dbReference type="ARBA" id="ARBA00022975"/>
    </source>
</evidence>
<dbReference type="InterPro" id="IPR013785">
    <property type="entry name" value="Aldolase_TIM"/>
</dbReference>
<reference evidence="9 10" key="1">
    <citation type="journal article" date="2021" name="Front. Microbiol.">
        <title>Aerobic Denitrification and Heterotrophic Sulfur Oxidation in the Genus Halomonas Revealed by Six Novel Species Characterizations and Genome-Based Analysis.</title>
        <authorList>
            <person name="Wang L."/>
            <person name="Shao Z."/>
        </authorList>
    </citation>
    <scope>NUCLEOTIDE SEQUENCE [LARGE SCALE GENOMIC DNA]</scope>
    <source>
        <strain evidence="9 10">MCCC 1A11059</strain>
    </source>
</reference>
<feature type="domain" description="Dihydroorotate dehydrogenase catalytic" evidence="8">
    <location>
        <begin position="234"/>
        <end position="297"/>
    </location>
</feature>
<keyword evidence="9" id="KW-0808">Transferase</keyword>
<keyword evidence="9" id="KW-0032">Aminotransferase</keyword>
<dbReference type="EMBL" id="CP053381">
    <property type="protein sequence ID" value="QTP56050.1"/>
    <property type="molecule type" value="Genomic_DNA"/>
</dbReference>
<dbReference type="InterPro" id="IPR012135">
    <property type="entry name" value="Dihydroorotate_DH_1_2"/>
</dbReference>
<comment type="cofactor">
    <cofactor evidence="1">
        <name>FMN</name>
        <dbReference type="ChEBI" id="CHEBI:58210"/>
    </cofactor>
</comment>
<dbReference type="Pfam" id="PF01180">
    <property type="entry name" value="DHO_dh"/>
    <property type="match status" value="1"/>
</dbReference>
<dbReference type="PANTHER" id="PTHR48109:SF4">
    <property type="entry name" value="DIHYDROOROTATE DEHYDROGENASE (QUINONE), MITOCHONDRIAL"/>
    <property type="match status" value="1"/>
</dbReference>
<dbReference type="PIRSF" id="PIRSF000164">
    <property type="entry name" value="DHO_oxidase"/>
    <property type="match status" value="1"/>
</dbReference>
<dbReference type="RefSeq" id="WP_209537850.1">
    <property type="nucleotide sequence ID" value="NZ_CP053381.1"/>
</dbReference>
<evidence type="ECO:0000256" key="3">
    <source>
        <dbReference type="ARBA" id="ARBA00004725"/>
    </source>
</evidence>
<evidence type="ECO:0000256" key="5">
    <source>
        <dbReference type="ARBA" id="ARBA00022643"/>
    </source>
</evidence>
<evidence type="ECO:0000313" key="9">
    <source>
        <dbReference type="EMBL" id="QTP56050.1"/>
    </source>
</evidence>
<dbReference type="SUPFAM" id="SSF51395">
    <property type="entry name" value="FMN-linked oxidoreductases"/>
    <property type="match status" value="1"/>
</dbReference>
<sequence length="298" mass="31142">MTALMRQAPRLGRGVAYARAQLAAHWLASPARSDGRRAPATVHAMGLGFANPLGIAAGFDRWGRLGWRAQALGFGCLELGSLTPRQASALSLGPRPPQASRLVIGFNLGLPPRCDLAQAAPAYLAGLAAAWHAADYAVINLGSPQAHALTQPPRLGELESLLAALVERRDRLAAQAGRCLPLAVKLRLTLDSPLPAIVAHLAVLGIDGLILASDAGPPATPQRYAAWHDPLRQRLACRQVAQAHACLAGRVSLVSVGGIATAAHAEARLQAGAALVQVHDALVYEGPRVALGMLRELC</sequence>
<keyword evidence="7" id="KW-0560">Oxidoreductase</keyword>
<keyword evidence="4" id="KW-0285">Flavoprotein</keyword>